<name>A0A0F9Q2I7_9ZZZZ</name>
<dbReference type="Gene3D" id="1.10.40.40">
    <property type="entry name" value="Deoxyribonucleotidase, domain 2"/>
    <property type="match status" value="1"/>
</dbReference>
<reference evidence="1" key="1">
    <citation type="journal article" date="2015" name="Nature">
        <title>Complex archaea that bridge the gap between prokaryotes and eukaryotes.</title>
        <authorList>
            <person name="Spang A."/>
            <person name="Saw J.H."/>
            <person name="Jorgensen S.L."/>
            <person name="Zaremba-Niedzwiedzka K."/>
            <person name="Martijn J."/>
            <person name="Lind A.E."/>
            <person name="van Eijk R."/>
            <person name="Schleper C."/>
            <person name="Guy L."/>
            <person name="Ettema T.J."/>
        </authorList>
    </citation>
    <scope>NUCLEOTIDE SEQUENCE</scope>
</reference>
<dbReference type="EMBL" id="LAZR01002349">
    <property type="protein sequence ID" value="KKN31197.1"/>
    <property type="molecule type" value="Genomic_DNA"/>
</dbReference>
<gene>
    <name evidence="1" type="ORF">LCGC14_0826200</name>
</gene>
<dbReference type="SUPFAM" id="SSF56784">
    <property type="entry name" value="HAD-like"/>
    <property type="match status" value="1"/>
</dbReference>
<dbReference type="AlphaFoldDB" id="A0A0F9Q2I7"/>
<dbReference type="Gene3D" id="3.40.50.1000">
    <property type="entry name" value="HAD superfamily/HAD-like"/>
    <property type="match status" value="1"/>
</dbReference>
<dbReference type="InterPro" id="IPR023214">
    <property type="entry name" value="HAD_sf"/>
</dbReference>
<dbReference type="Pfam" id="PF06941">
    <property type="entry name" value="NT5C"/>
    <property type="match status" value="1"/>
</dbReference>
<accession>A0A0F9Q2I7</accession>
<dbReference type="InterPro" id="IPR036412">
    <property type="entry name" value="HAD-like_sf"/>
</dbReference>
<sequence>MSTPIIALDIDGVLADFGSDFLRQAKDLHPDEGLEWWSAGGQQTWQHENLTTKQNNETWEYVYAHPEWWGGLSTIPSVVEIRELREFVADIDCHVEYITARGTARSAKAPEAITTITQMWLHGNRFPQPDNVTLAEDKAVAIDELVERIPGGQLLGLLDDRLATIADLAVMGYPVVARDWPYNRSISQKFVPRVYSLGEFTHLMRLRVAAP</sequence>
<dbReference type="InterPro" id="IPR010708">
    <property type="entry name" value="5'(3')-deoxyribonucleotidase"/>
</dbReference>
<dbReference type="GO" id="GO:0008253">
    <property type="term" value="F:5'-nucleotidase activity"/>
    <property type="evidence" value="ECO:0007669"/>
    <property type="project" value="InterPro"/>
</dbReference>
<evidence type="ECO:0000313" key="1">
    <source>
        <dbReference type="EMBL" id="KKN31197.1"/>
    </source>
</evidence>
<organism evidence="1">
    <name type="scientific">marine sediment metagenome</name>
    <dbReference type="NCBI Taxonomy" id="412755"/>
    <lineage>
        <taxon>unclassified sequences</taxon>
        <taxon>metagenomes</taxon>
        <taxon>ecological metagenomes</taxon>
    </lineage>
</organism>
<protein>
    <submittedName>
        <fullName evidence="1">Uncharacterized protein</fullName>
    </submittedName>
</protein>
<comment type="caution">
    <text evidence="1">The sequence shown here is derived from an EMBL/GenBank/DDBJ whole genome shotgun (WGS) entry which is preliminary data.</text>
</comment>
<dbReference type="GO" id="GO:0009264">
    <property type="term" value="P:deoxyribonucleotide catabolic process"/>
    <property type="evidence" value="ECO:0007669"/>
    <property type="project" value="InterPro"/>
</dbReference>
<proteinExistence type="predicted"/>